<accession>A0A9N9EN53</accession>
<protein>
    <submittedName>
        <fullName evidence="3">15012_t:CDS:1</fullName>
    </submittedName>
</protein>
<proteinExistence type="predicted"/>
<evidence type="ECO:0000256" key="1">
    <source>
        <dbReference type="SAM" id="Coils"/>
    </source>
</evidence>
<feature type="region of interest" description="Disordered" evidence="2">
    <location>
        <begin position="609"/>
        <end position="643"/>
    </location>
</feature>
<feature type="non-terminal residue" evidence="3">
    <location>
        <position position="643"/>
    </location>
</feature>
<feature type="coiled-coil region" evidence="1">
    <location>
        <begin position="129"/>
        <end position="156"/>
    </location>
</feature>
<evidence type="ECO:0000313" key="3">
    <source>
        <dbReference type="EMBL" id="CAG8685859.1"/>
    </source>
</evidence>
<comment type="caution">
    <text evidence="3">The sequence shown here is derived from an EMBL/GenBank/DDBJ whole genome shotgun (WGS) entry which is preliminary data.</text>
</comment>
<evidence type="ECO:0000256" key="2">
    <source>
        <dbReference type="SAM" id="MobiDB-lite"/>
    </source>
</evidence>
<feature type="compositionally biased region" description="Basic residues" evidence="2">
    <location>
        <begin position="627"/>
        <end position="643"/>
    </location>
</feature>
<keyword evidence="4" id="KW-1185">Reference proteome</keyword>
<feature type="compositionally biased region" description="Low complexity" evidence="2">
    <location>
        <begin position="616"/>
        <end position="626"/>
    </location>
</feature>
<organism evidence="3 4">
    <name type="scientific">Funneliformis caledonium</name>
    <dbReference type="NCBI Taxonomy" id="1117310"/>
    <lineage>
        <taxon>Eukaryota</taxon>
        <taxon>Fungi</taxon>
        <taxon>Fungi incertae sedis</taxon>
        <taxon>Mucoromycota</taxon>
        <taxon>Glomeromycotina</taxon>
        <taxon>Glomeromycetes</taxon>
        <taxon>Glomerales</taxon>
        <taxon>Glomeraceae</taxon>
        <taxon>Funneliformis</taxon>
    </lineage>
</organism>
<dbReference type="OrthoDB" id="2443197at2759"/>
<sequence>FWESMDEPSLKRFLDFRLKANDLKDRDTEHRQYKTELEIIKNYHDENSEIGAKAISWLKQFKASCYSTLLSTTVLVATGCGKGCDLLRVCSMCTLTGYRAGCDWYRERLRLNDKSSDQINHFWDLQLKRQNILAEFKLLEDRCKLLEKEQNELENQMCLEQTQHILDATRETVSQGLFLQKSIAKRFEERILDAEHQIEEGEPSTGYHTPERHTTPEDDEEIKTSTYDTFQTHIYKRPEPNPFLVGTKRDRDVEEEEDDEYNADQTIIGGKSTDWIVNGVHIREGLTQYQLDKNPQKTKPEYYDIIFFNSNYKDGFLSTLDESIVEQMRIDIRRKEEKTKDNMEQDIKIFLDNVIDRDIKITKEKLKQQKEENIASFEKVYALEFVSHMIKLMENVNWLLDPMSEGTYIVNVLAPILSEFFTKNKQYWCASYGETCLKASARDRNSDKADNERRSNGKKIDTIISLKEENKEFSVTEVSGPPMKNDWTHFIGDRMKIAKMLKTLINQFAELNPSSDITLVKLYGLQSYLNELTIYEFQLKYTEIYTMEVISTFPLPKTWADMAKAHKTVMGLLEYERLLFESMETIKDFMWSKGGSKKMTTRMIYSPTGSVEKTKSTATTKSTTNTKKTKRTMTAKKTKQARI</sequence>
<dbReference type="Proteomes" id="UP000789570">
    <property type="component" value="Unassembled WGS sequence"/>
</dbReference>
<keyword evidence="1" id="KW-0175">Coiled coil</keyword>
<dbReference type="AlphaFoldDB" id="A0A9N9EN53"/>
<dbReference type="EMBL" id="CAJVPQ010006532">
    <property type="protein sequence ID" value="CAG8685859.1"/>
    <property type="molecule type" value="Genomic_DNA"/>
</dbReference>
<evidence type="ECO:0000313" key="4">
    <source>
        <dbReference type="Proteomes" id="UP000789570"/>
    </source>
</evidence>
<feature type="region of interest" description="Disordered" evidence="2">
    <location>
        <begin position="195"/>
        <end position="223"/>
    </location>
</feature>
<name>A0A9N9EN53_9GLOM</name>
<gene>
    <name evidence="3" type="ORF">FCALED_LOCUS12746</name>
</gene>
<reference evidence="3" key="1">
    <citation type="submission" date="2021-06" db="EMBL/GenBank/DDBJ databases">
        <authorList>
            <person name="Kallberg Y."/>
            <person name="Tangrot J."/>
            <person name="Rosling A."/>
        </authorList>
    </citation>
    <scope>NUCLEOTIDE SEQUENCE</scope>
    <source>
        <strain evidence="3">UK204</strain>
    </source>
</reference>